<sequence>MVQLFPGTNIHVEIAQDAARHLARLLERYNWTKSDPRLYDDRWRRFWRGIKPVERAIVSMYVQSNNGGQFRGTTVKLDNLPQALHSADTRRGCPRATDAVLREFVKLEQTFIRACVDVDQIAYRWHATHHDEMALCGSALTDAAATWLASDGGVNLDAALYDRLRSVGLTEDAAQETATHLTLEVHYLIQEREPALPERVRDESDLDSTSIAASLPDNPTSRERLGQARLGQGRYRDDVLALWNNACAVTGCSLAPVVVASHAKPWADSTDGERLDPNNGLPLVGTLDKLFDAGLIGFDPATGSMHVASVVGAHDRALLGLPAPLRRKPNRRQATFLRYHLDYVFQRA</sequence>
<dbReference type="InterPro" id="IPR003615">
    <property type="entry name" value="HNH_nuc"/>
</dbReference>
<evidence type="ECO:0000259" key="2">
    <source>
        <dbReference type="Pfam" id="PF13391"/>
    </source>
</evidence>
<dbReference type="OrthoDB" id="9811869at2"/>
<evidence type="ECO:0000256" key="1">
    <source>
        <dbReference type="SAM" id="MobiDB-lite"/>
    </source>
</evidence>
<reference evidence="3 4" key="1">
    <citation type="submission" date="2015-11" db="EMBL/GenBank/DDBJ databases">
        <title>Expanding the genomic diversity of Burkholderia species for the development of highly accurate diagnostics.</title>
        <authorList>
            <person name="Sahl J."/>
            <person name="Keim P."/>
            <person name="Wagner D."/>
        </authorList>
    </citation>
    <scope>NUCLEOTIDE SEQUENCE [LARGE SCALE GENOMIC DNA]</scope>
    <source>
        <strain evidence="3 4">MSMB2036</strain>
    </source>
</reference>
<comment type="caution">
    <text evidence="3">The sequence shown here is derived from an EMBL/GenBank/DDBJ whole genome shotgun (WGS) entry which is preliminary data.</text>
</comment>
<feature type="domain" description="HNH nuclease" evidence="2">
    <location>
        <begin position="247"/>
        <end position="299"/>
    </location>
</feature>
<proteinExistence type="predicted"/>
<dbReference type="Proteomes" id="UP000064029">
    <property type="component" value="Unassembled WGS sequence"/>
</dbReference>
<dbReference type="EMBL" id="LOXM01000156">
    <property type="protein sequence ID" value="KVG63524.1"/>
    <property type="molecule type" value="Genomic_DNA"/>
</dbReference>
<gene>
    <name evidence="3" type="ORF">WJ33_03470</name>
</gene>
<evidence type="ECO:0000313" key="3">
    <source>
        <dbReference type="EMBL" id="KVG63524.1"/>
    </source>
</evidence>
<dbReference type="Pfam" id="PF13391">
    <property type="entry name" value="HNH_2"/>
    <property type="match status" value="1"/>
</dbReference>
<accession>A0A103R991</accession>
<dbReference type="AlphaFoldDB" id="A0A103R991"/>
<evidence type="ECO:0000313" key="4">
    <source>
        <dbReference type="Proteomes" id="UP000064029"/>
    </source>
</evidence>
<feature type="region of interest" description="Disordered" evidence="1">
    <location>
        <begin position="198"/>
        <end position="224"/>
    </location>
</feature>
<name>A0A103R991_9BURK</name>
<protein>
    <recommendedName>
        <fullName evidence="2">HNH nuclease domain-containing protein</fullName>
    </recommendedName>
</protein>
<organism evidence="3 4">
    <name type="scientific">Burkholderia ubonensis</name>
    <dbReference type="NCBI Taxonomy" id="101571"/>
    <lineage>
        <taxon>Bacteria</taxon>
        <taxon>Pseudomonadati</taxon>
        <taxon>Pseudomonadota</taxon>
        <taxon>Betaproteobacteria</taxon>
        <taxon>Burkholderiales</taxon>
        <taxon>Burkholderiaceae</taxon>
        <taxon>Burkholderia</taxon>
        <taxon>Burkholderia cepacia complex</taxon>
    </lineage>
</organism>